<keyword evidence="10" id="KW-1185">Reference proteome</keyword>
<evidence type="ECO:0000256" key="3">
    <source>
        <dbReference type="ARBA" id="ARBA00022839"/>
    </source>
</evidence>
<evidence type="ECO:0000259" key="7">
    <source>
        <dbReference type="PROSITE" id="PS50102"/>
    </source>
</evidence>
<evidence type="ECO:0000313" key="10">
    <source>
        <dbReference type="Proteomes" id="UP000030641"/>
    </source>
</evidence>
<organism evidence="9 10">
    <name type="scientific">Aureobasidium subglaciale (strain EXF-2481)</name>
    <name type="common">Aureobasidium pullulans var. subglaciale</name>
    <dbReference type="NCBI Taxonomy" id="1043005"/>
    <lineage>
        <taxon>Eukaryota</taxon>
        <taxon>Fungi</taxon>
        <taxon>Dikarya</taxon>
        <taxon>Ascomycota</taxon>
        <taxon>Pezizomycotina</taxon>
        <taxon>Dothideomycetes</taxon>
        <taxon>Dothideomycetidae</taxon>
        <taxon>Dothideales</taxon>
        <taxon>Saccotheciaceae</taxon>
        <taxon>Aureobasidium</taxon>
    </lineage>
</organism>
<evidence type="ECO:0000313" key="9">
    <source>
        <dbReference type="EMBL" id="KEQ97834.1"/>
    </source>
</evidence>
<feature type="region of interest" description="Disordered" evidence="6">
    <location>
        <begin position="162"/>
        <end position="194"/>
    </location>
</feature>
<dbReference type="STRING" id="1043005.A0A074YNX5"/>
<dbReference type="InParanoid" id="A0A074YNX5"/>
<dbReference type="RefSeq" id="XP_013346147.1">
    <property type="nucleotide sequence ID" value="XM_013490693.1"/>
</dbReference>
<dbReference type="GO" id="GO:0000027">
    <property type="term" value="P:ribosomal large subunit assembly"/>
    <property type="evidence" value="ECO:0007669"/>
    <property type="project" value="TreeGrafter"/>
</dbReference>
<feature type="region of interest" description="Disordered" evidence="6">
    <location>
        <begin position="299"/>
        <end position="345"/>
    </location>
</feature>
<dbReference type="InterPro" id="IPR012337">
    <property type="entry name" value="RNaseH-like_sf"/>
</dbReference>
<keyword evidence="2" id="KW-0378">Hydrolase</keyword>
<dbReference type="InterPro" id="IPR000504">
    <property type="entry name" value="RRM_dom"/>
</dbReference>
<feature type="domain" description="C2H2-type" evidence="8">
    <location>
        <begin position="52"/>
        <end position="82"/>
    </location>
</feature>
<dbReference type="SMART" id="SM00479">
    <property type="entry name" value="EXOIII"/>
    <property type="match status" value="1"/>
</dbReference>
<dbReference type="AlphaFoldDB" id="A0A074YNX5"/>
<feature type="compositionally biased region" description="Polar residues" evidence="6">
    <location>
        <begin position="179"/>
        <end position="189"/>
    </location>
</feature>
<sequence length="778" mass="85564">MAPVKILKRPHSAVQCSSCRQRYDSIDSLDQHLETSSTARRICPKTRTPTLIVCVDCERNFSSTQELEKHIQDSFSHNPELSKPTGRCVFVGRLPDNVSEQDVVKTLFKGFVVETTSMRTHCPHTDIFTFISLTTVAESKRAVKELHNKKFLGQRVIVSLQRSKEASEPRPTGHKARSCITSMAPTNTMAPLKPTRMDLGKENIVESPPIGHAAHGRPYYTPAPPPPRSTHSREHTSTSDSAPPVAINQRHRAAPFVSSSPPSSAPGAYASFHPMPPSEFRPINPYLAHHLPTSFLPGGLSPTMQYPSSSVPQQHLRRHRGRRKQFPPSYDGAPDSPHASLPSTSIGSQILGPSYAVEADSRGLVPPGLSVHSSVDPQFCVDKTWPTLVSSDLVPEARAWTSFREDEVEDAYQSLKKHCHNADCLISAGFHINTPVMPPIAEIKAKVKCIYCHNSRHRLDRLIATTGVRNCPAARNDKHRFPGITHLTSRYQGFDNAPRFSSTNSATKRRAIALDCEMAGGRNGDGFVDQLIQLTAIDYLSGEVLISALVRPVLDITQWRTNIHGVSRGVMAKATRDGTALQDMVHAREVLFSLMDQDTILVGHALKHDLTVLKIVHSRCVDSELLAKAAIDRPGQGGTALKKVCESLLGLGVQRLATHSCLEDSFAARETVIYMVSHPEALSKWAKAKQEVFDEETARRAAIKQAKEEAIAKAAEAVREQKEEDAVVPVPLILAMPALVPTPANEVPDELLMYRGPAAGKRRKGGLWTDVRRGDESM</sequence>
<dbReference type="InterPro" id="IPR036397">
    <property type="entry name" value="RNaseH_sf"/>
</dbReference>
<feature type="compositionally biased region" description="Polar residues" evidence="6">
    <location>
        <begin position="302"/>
        <end position="313"/>
    </location>
</feature>
<dbReference type="Pfam" id="PF00929">
    <property type="entry name" value="RNase_T"/>
    <property type="match status" value="1"/>
</dbReference>
<dbReference type="HOGENOM" id="CLU_365215_0_0_1"/>
<dbReference type="GO" id="GO:0006364">
    <property type="term" value="P:rRNA processing"/>
    <property type="evidence" value="ECO:0007669"/>
    <property type="project" value="TreeGrafter"/>
</dbReference>
<dbReference type="PANTHER" id="PTHR12801:SF114">
    <property type="entry name" value="EXONUCLEASE, PUTATIVE (AFU_ORTHOLOGUE AFUA_7G00870)-RELATED"/>
    <property type="match status" value="1"/>
</dbReference>
<dbReference type="GeneID" id="25363517"/>
<dbReference type="PANTHER" id="PTHR12801">
    <property type="entry name" value="RNA EXONUCLEASE REXO1 / RECO3 FAMILY MEMBER-RELATED"/>
    <property type="match status" value="1"/>
</dbReference>
<keyword evidence="3" id="KW-0269">Exonuclease</keyword>
<evidence type="ECO:0008006" key="11">
    <source>
        <dbReference type="Google" id="ProtNLM"/>
    </source>
</evidence>
<gene>
    <name evidence="9" type="ORF">AUEXF2481DRAFT_2756</name>
</gene>
<dbReference type="SMART" id="SM00360">
    <property type="entry name" value="RRM"/>
    <property type="match status" value="1"/>
</dbReference>
<evidence type="ECO:0000256" key="2">
    <source>
        <dbReference type="ARBA" id="ARBA00022801"/>
    </source>
</evidence>
<dbReference type="GO" id="GO:0008270">
    <property type="term" value="F:zinc ion binding"/>
    <property type="evidence" value="ECO:0007669"/>
    <property type="project" value="UniProtKB-KW"/>
</dbReference>
<protein>
    <recommendedName>
        <fullName evidence="11">RRM domain-containing protein</fullName>
    </recommendedName>
</protein>
<dbReference type="InterPro" id="IPR035979">
    <property type="entry name" value="RBD_domain_sf"/>
</dbReference>
<keyword evidence="1" id="KW-0540">Nuclease</keyword>
<evidence type="ECO:0000256" key="4">
    <source>
        <dbReference type="PROSITE-ProRule" id="PRU00042"/>
    </source>
</evidence>
<keyword evidence="4" id="KW-0863">Zinc-finger</keyword>
<evidence type="ECO:0000256" key="6">
    <source>
        <dbReference type="SAM" id="MobiDB-lite"/>
    </source>
</evidence>
<evidence type="ECO:0000256" key="1">
    <source>
        <dbReference type="ARBA" id="ARBA00022722"/>
    </source>
</evidence>
<dbReference type="GO" id="GO:0005634">
    <property type="term" value="C:nucleus"/>
    <property type="evidence" value="ECO:0007669"/>
    <property type="project" value="TreeGrafter"/>
</dbReference>
<keyword evidence="4" id="KW-0862">Zinc</keyword>
<dbReference type="InterPro" id="IPR013520">
    <property type="entry name" value="Ribonucl_H"/>
</dbReference>
<dbReference type="GO" id="GO:0003723">
    <property type="term" value="F:RNA binding"/>
    <property type="evidence" value="ECO:0007669"/>
    <property type="project" value="UniProtKB-UniRule"/>
</dbReference>
<reference evidence="9 10" key="1">
    <citation type="journal article" date="2014" name="BMC Genomics">
        <title>Genome sequencing of four Aureobasidium pullulans varieties: biotechnological potential, stress tolerance, and description of new species.</title>
        <authorList>
            <person name="Gostin Ar C."/>
            <person name="Ohm R.A."/>
            <person name="Kogej T."/>
            <person name="Sonjak S."/>
            <person name="Turk M."/>
            <person name="Zajc J."/>
            <person name="Zalar P."/>
            <person name="Grube M."/>
            <person name="Sun H."/>
            <person name="Han J."/>
            <person name="Sharma A."/>
            <person name="Chiniquy J."/>
            <person name="Ngan C.Y."/>
            <person name="Lipzen A."/>
            <person name="Barry K."/>
            <person name="Grigoriev I.V."/>
            <person name="Gunde-Cimerman N."/>
        </authorList>
    </citation>
    <scope>NUCLEOTIDE SEQUENCE [LARGE SCALE GENOMIC DNA]</scope>
    <source>
        <strain evidence="9 10">EXF-2481</strain>
    </source>
</reference>
<dbReference type="EMBL" id="KL584753">
    <property type="protein sequence ID" value="KEQ97834.1"/>
    <property type="molecule type" value="Genomic_DNA"/>
</dbReference>
<dbReference type="PROSITE" id="PS50102">
    <property type="entry name" value="RRM"/>
    <property type="match status" value="1"/>
</dbReference>
<dbReference type="PROSITE" id="PS50157">
    <property type="entry name" value="ZINC_FINGER_C2H2_2"/>
    <property type="match status" value="1"/>
</dbReference>
<dbReference type="GO" id="GO:0004527">
    <property type="term" value="F:exonuclease activity"/>
    <property type="evidence" value="ECO:0007669"/>
    <property type="project" value="UniProtKB-KW"/>
</dbReference>
<dbReference type="SUPFAM" id="SSF53098">
    <property type="entry name" value="Ribonuclease H-like"/>
    <property type="match status" value="1"/>
</dbReference>
<dbReference type="InterPro" id="IPR047021">
    <property type="entry name" value="REXO1/3/4-like"/>
</dbReference>
<dbReference type="InterPro" id="IPR013087">
    <property type="entry name" value="Znf_C2H2_type"/>
</dbReference>
<accession>A0A074YNX5</accession>
<dbReference type="InterPro" id="IPR012677">
    <property type="entry name" value="Nucleotide-bd_a/b_plait_sf"/>
</dbReference>
<dbReference type="Proteomes" id="UP000030641">
    <property type="component" value="Unassembled WGS sequence"/>
</dbReference>
<proteinExistence type="predicted"/>
<name>A0A074YNX5_AURSE</name>
<keyword evidence="5" id="KW-0694">RNA-binding</keyword>
<evidence type="ECO:0000256" key="5">
    <source>
        <dbReference type="PROSITE-ProRule" id="PRU00176"/>
    </source>
</evidence>
<dbReference type="Gene3D" id="3.30.160.60">
    <property type="entry name" value="Classic Zinc Finger"/>
    <property type="match status" value="1"/>
</dbReference>
<dbReference type="Gene3D" id="3.30.70.330">
    <property type="match status" value="1"/>
</dbReference>
<dbReference type="Gene3D" id="3.30.420.10">
    <property type="entry name" value="Ribonuclease H-like superfamily/Ribonuclease H"/>
    <property type="match status" value="1"/>
</dbReference>
<feature type="compositionally biased region" description="Basic residues" evidence="6">
    <location>
        <begin position="315"/>
        <end position="325"/>
    </location>
</feature>
<feature type="domain" description="RRM" evidence="7">
    <location>
        <begin position="87"/>
        <end position="163"/>
    </location>
</feature>
<feature type="region of interest" description="Disordered" evidence="6">
    <location>
        <begin position="206"/>
        <end position="243"/>
    </location>
</feature>
<dbReference type="SUPFAM" id="SSF54928">
    <property type="entry name" value="RNA-binding domain, RBD"/>
    <property type="match status" value="1"/>
</dbReference>
<dbReference type="CDD" id="cd06137">
    <property type="entry name" value="DEDDh_RNase"/>
    <property type="match status" value="1"/>
</dbReference>
<dbReference type="CDD" id="cd00590">
    <property type="entry name" value="RRM_SF"/>
    <property type="match status" value="1"/>
</dbReference>
<evidence type="ECO:0000259" key="8">
    <source>
        <dbReference type="PROSITE" id="PS50157"/>
    </source>
</evidence>
<dbReference type="OrthoDB" id="16516at2759"/>
<keyword evidence="4" id="KW-0479">Metal-binding</keyword>